<organism evidence="11 12">
    <name type="scientific">Malassezia restricta (strain ATCC 96810 / NBRC 103918 / CBS 7877)</name>
    <name type="common">Seborrheic dermatitis infection agent</name>
    <dbReference type="NCBI Taxonomy" id="425264"/>
    <lineage>
        <taxon>Eukaryota</taxon>
        <taxon>Fungi</taxon>
        <taxon>Dikarya</taxon>
        <taxon>Basidiomycota</taxon>
        <taxon>Ustilaginomycotina</taxon>
        <taxon>Malasseziomycetes</taxon>
        <taxon>Malasseziales</taxon>
        <taxon>Malasseziaceae</taxon>
        <taxon>Malassezia</taxon>
    </lineage>
</organism>
<dbReference type="PANTHER" id="PTHR13018">
    <property type="entry name" value="PROBABLE MEMBRANE PROTEIN DUF221-RELATED"/>
    <property type="match status" value="1"/>
</dbReference>
<evidence type="ECO:0000256" key="5">
    <source>
        <dbReference type="ARBA" id="ARBA00022989"/>
    </source>
</evidence>
<gene>
    <name evidence="11" type="ORF">DNF11_3745</name>
</gene>
<feature type="transmembrane region" description="Helical" evidence="7">
    <location>
        <begin position="178"/>
        <end position="196"/>
    </location>
</feature>
<evidence type="ECO:0000259" key="9">
    <source>
        <dbReference type="Pfam" id="PF13967"/>
    </source>
</evidence>
<keyword evidence="3" id="KW-0813">Transport</keyword>
<feature type="transmembrane region" description="Helical" evidence="7">
    <location>
        <begin position="27"/>
        <end position="44"/>
    </location>
</feature>
<feature type="domain" description="CSC1/OSCA1-like 7TM region" evidence="8">
    <location>
        <begin position="427"/>
        <end position="690"/>
    </location>
</feature>
<keyword evidence="6 7" id="KW-0472">Membrane</keyword>
<dbReference type="InterPro" id="IPR045122">
    <property type="entry name" value="Csc1-like"/>
</dbReference>
<feature type="transmembrane region" description="Helical" evidence="7">
    <location>
        <begin position="629"/>
        <end position="649"/>
    </location>
</feature>
<feature type="transmembrane region" description="Helical" evidence="7">
    <location>
        <begin position="696"/>
        <end position="714"/>
    </location>
</feature>
<feature type="transmembrane region" description="Helical" evidence="7">
    <location>
        <begin position="424"/>
        <end position="450"/>
    </location>
</feature>
<dbReference type="OrthoDB" id="1689567at2759"/>
<dbReference type="Pfam" id="PF02714">
    <property type="entry name" value="RSN1_7TM"/>
    <property type="match status" value="1"/>
</dbReference>
<comment type="subcellular location">
    <subcellularLocation>
        <location evidence="1">Membrane</location>
        <topology evidence="1">Multi-pass membrane protein</topology>
    </subcellularLocation>
</comment>
<feature type="transmembrane region" description="Helical" evidence="7">
    <location>
        <begin position="670"/>
        <end position="690"/>
    </location>
</feature>
<dbReference type="AlphaFoldDB" id="A0A3G2S9D3"/>
<dbReference type="Proteomes" id="UP000269793">
    <property type="component" value="Chromosome VII"/>
</dbReference>
<evidence type="ECO:0000259" key="10">
    <source>
        <dbReference type="Pfam" id="PF14703"/>
    </source>
</evidence>
<evidence type="ECO:0000256" key="6">
    <source>
        <dbReference type="ARBA" id="ARBA00023136"/>
    </source>
</evidence>
<keyword evidence="4 7" id="KW-0812">Transmembrane</keyword>
<dbReference type="Pfam" id="PF13967">
    <property type="entry name" value="RSN1_TM"/>
    <property type="match status" value="1"/>
</dbReference>
<evidence type="ECO:0000313" key="11">
    <source>
        <dbReference type="EMBL" id="AYO44695.1"/>
    </source>
</evidence>
<evidence type="ECO:0000259" key="8">
    <source>
        <dbReference type="Pfam" id="PF02714"/>
    </source>
</evidence>
<name>A0A3G2S9D3_MALR7</name>
<feature type="transmembrane region" description="Helical" evidence="7">
    <location>
        <begin position="599"/>
        <end position="623"/>
    </location>
</feature>
<accession>A0A3G2S9D3</accession>
<dbReference type="GO" id="GO:0005886">
    <property type="term" value="C:plasma membrane"/>
    <property type="evidence" value="ECO:0007669"/>
    <property type="project" value="TreeGrafter"/>
</dbReference>
<evidence type="ECO:0000256" key="2">
    <source>
        <dbReference type="ARBA" id="ARBA00007779"/>
    </source>
</evidence>
<feature type="domain" description="CSC1/OSCA1-like cytosolic" evidence="10">
    <location>
        <begin position="216"/>
        <end position="408"/>
    </location>
</feature>
<feature type="domain" description="CSC1/OSCA1-like N-terminal transmembrane" evidence="9">
    <location>
        <begin position="26"/>
        <end position="194"/>
    </location>
</feature>
<dbReference type="Pfam" id="PF14703">
    <property type="entry name" value="PHM7_cyt"/>
    <property type="match status" value="1"/>
</dbReference>
<feature type="transmembrane region" description="Helical" evidence="7">
    <location>
        <begin position="470"/>
        <end position="491"/>
    </location>
</feature>
<proteinExistence type="inferred from homology"/>
<dbReference type="InterPro" id="IPR032880">
    <property type="entry name" value="CSC1/OSCA1-like_N"/>
</dbReference>
<comment type="similarity">
    <text evidence="2">Belongs to the CSC1 (TC 1.A.17) family.</text>
</comment>
<reference evidence="11 12" key="1">
    <citation type="submission" date="2018-10" db="EMBL/GenBank/DDBJ databases">
        <title>Complete genome sequence of Malassezia restricta CBS 7877.</title>
        <authorList>
            <person name="Morand S.C."/>
            <person name="Bertignac M."/>
            <person name="Iltis A."/>
            <person name="Kolder I."/>
            <person name="Pirovano W."/>
            <person name="Jourdain R."/>
            <person name="Clavaud C."/>
        </authorList>
    </citation>
    <scope>NUCLEOTIDE SEQUENCE [LARGE SCALE GENOMIC DNA]</scope>
    <source>
        <strain evidence="11 12">CBS 7877</strain>
    </source>
</reference>
<evidence type="ECO:0000256" key="3">
    <source>
        <dbReference type="ARBA" id="ARBA00022448"/>
    </source>
</evidence>
<evidence type="ECO:0000256" key="1">
    <source>
        <dbReference type="ARBA" id="ARBA00004141"/>
    </source>
</evidence>
<dbReference type="InterPro" id="IPR003864">
    <property type="entry name" value="CSC1/OSCA1-like_7TM"/>
</dbReference>
<evidence type="ECO:0000256" key="7">
    <source>
        <dbReference type="SAM" id="Phobius"/>
    </source>
</evidence>
<dbReference type="EMBL" id="CP033154">
    <property type="protein sequence ID" value="AYO44695.1"/>
    <property type="molecule type" value="Genomic_DNA"/>
</dbReference>
<feature type="transmembrane region" description="Helical" evidence="7">
    <location>
        <begin position="512"/>
        <end position="531"/>
    </location>
</feature>
<evidence type="ECO:0008006" key="13">
    <source>
        <dbReference type="Google" id="ProtNLM"/>
    </source>
</evidence>
<protein>
    <recommendedName>
        <fullName evidence="13">Calcium permeable stress-gated cation channel 1</fullName>
    </recommendedName>
</protein>
<dbReference type="InterPro" id="IPR027815">
    <property type="entry name" value="CSC1/OSCA1-like_cyt"/>
</dbReference>
<keyword evidence="12" id="KW-1185">Reference proteome</keyword>
<evidence type="ECO:0000256" key="4">
    <source>
        <dbReference type="ARBA" id="ARBA00022692"/>
    </source>
</evidence>
<dbReference type="GO" id="GO:0005227">
    <property type="term" value="F:calcium-activated cation channel activity"/>
    <property type="evidence" value="ECO:0007669"/>
    <property type="project" value="InterPro"/>
</dbReference>
<feature type="transmembrane region" description="Helical" evidence="7">
    <location>
        <begin position="106"/>
        <end position="126"/>
    </location>
</feature>
<dbReference type="VEuPathDB" id="FungiDB:DNF11_3745"/>
<evidence type="ECO:0000313" key="12">
    <source>
        <dbReference type="Proteomes" id="UP000269793"/>
    </source>
</evidence>
<dbReference type="PANTHER" id="PTHR13018:SF5">
    <property type="entry name" value="RE44586P"/>
    <property type="match status" value="1"/>
</dbReference>
<keyword evidence="5 7" id="KW-1133">Transmembrane helix</keyword>
<sequence>MDFDDRVPERPGPRGKTFVGPWLEQQVVLSFVIGLLAVLVFGVWKRHYPSVYLARHHAQGSALPYDRMRNSMFGWILPTLLYSDHSVLHTVGLDGVTALLFFKMGFMYLTLTSIWALFVLMPVHFYTNGWVDGVKPGESFGDSIFYPMRRLRKPKEPLPLLPLPTIVTRDTLYENTQLVSTFAYSLLAMFMLWRAYRVFISFRQSHSGSLEQSDTSRTVEVHMLPDHLSTDEALISYFESIRLPVESVCILKNTSSLDKLLRQRARSLFRLERLWYSWLGDDSAVENYDPAAIEDQTLAMSEPPKPGDAPMIGTHIRANRPRPRTYVPLWNWAGEHVDAIDQASYEFATLDRAVRALRDSLFPHTHTAFVTFQHTWSAQIAGQVVHYPSPGRMLTEPAVEPRDVIWEHQETAVWDRRVRQCIMALSMAIFLSITLSLDLILASLVNLNGIKVYFPWLGDLIDENLRLRAFVQNSLPTLLLISINALVPVAMRYSTWFQRIRAYSHIEHSVLGMYYLYLLFSVVFVFLFTSARDMLNELSESPMHMIDKLAQSLPVARNFSLAYVIFQGLAIQPFQLVLLPNILLRQFESLFCVMTPRRWAHLLSAPTLTIGTLYPQALLIFTLCVLYSIVSPCINVFGALYFGIGYVVVKYQLLNVFDRPYDSHGHAWPLAVRRCIWAVVLFQVFQLSLFSVRKQVLNSLLIVPLIGYTIWFAFHVQKTFLPLTSFVNLHDIYAAEEELRHRNEAYQDEPHSHIPSGEEHPGRSSVMTSRSCLLSVSQRTYKQPSLTGPLPTLWLPHSRPTFLEPV</sequence>